<keyword evidence="10" id="KW-0902">Two-component regulatory system</keyword>
<dbReference type="PRINTS" id="PR00344">
    <property type="entry name" value="BCTRLSENSOR"/>
</dbReference>
<keyword evidence="11" id="KW-0472">Membrane</keyword>
<dbReference type="Pfam" id="PF00512">
    <property type="entry name" value="HisKA"/>
    <property type="match status" value="1"/>
</dbReference>
<dbReference type="AlphaFoldDB" id="A0A268P4I1"/>
<evidence type="ECO:0000313" key="13">
    <source>
        <dbReference type="Proteomes" id="UP000216207"/>
    </source>
</evidence>
<dbReference type="InterPro" id="IPR036890">
    <property type="entry name" value="HATPase_C_sf"/>
</dbReference>
<dbReference type="InterPro" id="IPR005467">
    <property type="entry name" value="His_kinase_dom"/>
</dbReference>
<gene>
    <name evidence="12" type="ORF">CHH72_01945</name>
</gene>
<dbReference type="InterPro" id="IPR050736">
    <property type="entry name" value="Sensor_HK_Regulatory"/>
</dbReference>
<evidence type="ECO:0000256" key="3">
    <source>
        <dbReference type="ARBA" id="ARBA00012438"/>
    </source>
</evidence>
<dbReference type="PANTHER" id="PTHR43711:SF1">
    <property type="entry name" value="HISTIDINE KINASE 1"/>
    <property type="match status" value="1"/>
</dbReference>
<keyword evidence="7" id="KW-0547">Nucleotide-binding</keyword>
<dbReference type="GO" id="GO:0005886">
    <property type="term" value="C:plasma membrane"/>
    <property type="evidence" value="ECO:0007669"/>
    <property type="project" value="UniProtKB-SubCell"/>
</dbReference>
<dbReference type="Pfam" id="PF02518">
    <property type="entry name" value="HATPase_c"/>
    <property type="match status" value="1"/>
</dbReference>
<dbReference type="InterPro" id="IPR003660">
    <property type="entry name" value="HAMP_dom"/>
</dbReference>
<comment type="subcellular location">
    <subcellularLocation>
        <location evidence="2">Cell membrane</location>
        <topology evidence="2">Multi-pass membrane protein</topology>
    </subcellularLocation>
</comment>
<dbReference type="GO" id="GO:0000155">
    <property type="term" value="F:phosphorelay sensor kinase activity"/>
    <property type="evidence" value="ECO:0007669"/>
    <property type="project" value="InterPro"/>
</dbReference>
<dbReference type="Gene3D" id="1.10.287.130">
    <property type="match status" value="1"/>
</dbReference>
<dbReference type="SUPFAM" id="SSF158472">
    <property type="entry name" value="HAMP domain-like"/>
    <property type="match status" value="1"/>
</dbReference>
<dbReference type="SMART" id="SM00388">
    <property type="entry name" value="HisKA"/>
    <property type="match status" value="1"/>
</dbReference>
<keyword evidence="5" id="KW-0597">Phosphoprotein</keyword>
<dbReference type="Gene3D" id="6.10.340.10">
    <property type="match status" value="1"/>
</dbReference>
<dbReference type="Proteomes" id="UP000216207">
    <property type="component" value="Unassembled WGS sequence"/>
</dbReference>
<dbReference type="InterPro" id="IPR004358">
    <property type="entry name" value="Sig_transdc_His_kin-like_C"/>
</dbReference>
<keyword evidence="6" id="KW-0808">Transferase</keyword>
<dbReference type="PANTHER" id="PTHR43711">
    <property type="entry name" value="TWO-COMPONENT HISTIDINE KINASE"/>
    <property type="match status" value="1"/>
</dbReference>
<dbReference type="InterPro" id="IPR003594">
    <property type="entry name" value="HATPase_dom"/>
</dbReference>
<reference evidence="12 13" key="1">
    <citation type="submission" date="2017-07" db="EMBL/GenBank/DDBJ databases">
        <title>Isolation and whole genome analysis of endospore-forming bacteria from heroin.</title>
        <authorList>
            <person name="Kalinowski J."/>
            <person name="Ahrens B."/>
            <person name="Al-Dilaimi A."/>
            <person name="Winkler A."/>
            <person name="Wibberg D."/>
            <person name="Schleenbecker U."/>
            <person name="Ruckert C."/>
            <person name="Wolfel R."/>
            <person name="Grass G."/>
        </authorList>
    </citation>
    <scope>NUCLEOTIDE SEQUENCE [LARGE SCALE GENOMIC DNA]</scope>
    <source>
        <strain evidence="12 13">7539</strain>
    </source>
</reference>
<evidence type="ECO:0000256" key="5">
    <source>
        <dbReference type="ARBA" id="ARBA00022553"/>
    </source>
</evidence>
<accession>A0A268P4I1</accession>
<evidence type="ECO:0000256" key="8">
    <source>
        <dbReference type="ARBA" id="ARBA00022777"/>
    </source>
</evidence>
<dbReference type="RefSeq" id="WP_082111951.1">
    <property type="nucleotide sequence ID" value="NZ_BOQQ01000005.1"/>
</dbReference>
<dbReference type="CDD" id="cd00075">
    <property type="entry name" value="HATPase"/>
    <property type="match status" value="1"/>
</dbReference>
<dbReference type="InterPro" id="IPR036097">
    <property type="entry name" value="HisK_dim/P_sf"/>
</dbReference>
<comment type="catalytic activity">
    <reaction evidence="1">
        <text>ATP + protein L-histidine = ADP + protein N-phospho-L-histidine.</text>
        <dbReference type="EC" id="2.7.13.3"/>
    </reaction>
</comment>
<dbReference type="PROSITE" id="PS50109">
    <property type="entry name" value="HIS_KIN"/>
    <property type="match status" value="1"/>
</dbReference>
<name>A0A268P4I1_SHOCL</name>
<dbReference type="SUPFAM" id="SSF47384">
    <property type="entry name" value="Homodimeric domain of signal transducing histidine kinase"/>
    <property type="match status" value="1"/>
</dbReference>
<organism evidence="12 13">
    <name type="scientific">Shouchella clausii</name>
    <name type="common">Alkalihalobacillus clausii</name>
    <dbReference type="NCBI Taxonomy" id="79880"/>
    <lineage>
        <taxon>Bacteria</taxon>
        <taxon>Bacillati</taxon>
        <taxon>Bacillota</taxon>
        <taxon>Bacilli</taxon>
        <taxon>Bacillales</taxon>
        <taxon>Bacillaceae</taxon>
        <taxon>Shouchella</taxon>
    </lineage>
</organism>
<protein>
    <recommendedName>
        <fullName evidence="3">histidine kinase</fullName>
        <ecNumber evidence="3">2.7.13.3</ecNumber>
    </recommendedName>
</protein>
<comment type="caution">
    <text evidence="12">The sequence shown here is derived from an EMBL/GenBank/DDBJ whole genome shotgun (WGS) entry which is preliminary data.</text>
</comment>
<proteinExistence type="predicted"/>
<dbReference type="FunFam" id="3.30.565.10:FF:000006">
    <property type="entry name" value="Sensor histidine kinase WalK"/>
    <property type="match status" value="1"/>
</dbReference>
<evidence type="ECO:0000256" key="7">
    <source>
        <dbReference type="ARBA" id="ARBA00022741"/>
    </source>
</evidence>
<evidence type="ECO:0000256" key="4">
    <source>
        <dbReference type="ARBA" id="ARBA00022475"/>
    </source>
</evidence>
<evidence type="ECO:0000256" key="2">
    <source>
        <dbReference type="ARBA" id="ARBA00004651"/>
    </source>
</evidence>
<dbReference type="CDD" id="cd00082">
    <property type="entry name" value="HisKA"/>
    <property type="match status" value="1"/>
</dbReference>
<evidence type="ECO:0000256" key="10">
    <source>
        <dbReference type="ARBA" id="ARBA00023012"/>
    </source>
</evidence>
<keyword evidence="4" id="KW-1003">Cell membrane</keyword>
<keyword evidence="8 12" id="KW-0418">Kinase</keyword>
<dbReference type="EC" id="2.7.13.3" evidence="3"/>
<dbReference type="GO" id="GO:0005524">
    <property type="term" value="F:ATP binding"/>
    <property type="evidence" value="ECO:0007669"/>
    <property type="project" value="UniProtKB-KW"/>
</dbReference>
<keyword evidence="9" id="KW-0067">ATP-binding</keyword>
<evidence type="ECO:0000256" key="6">
    <source>
        <dbReference type="ARBA" id="ARBA00022679"/>
    </source>
</evidence>
<sequence length="480" mass="54206">MKLRGQLNLLLLATALVPFIATSLFSYQLNRVAKEESSNHLESMIVAKSISRTLNQNAQMFDGSAKELGRLALKQHENVQLGLYSKDRALQFQSSSEEGGFATHLTPEAMFSNLYSWQSSDSAYIYKEPIFLQDQIAGYFELHFDKSGIRKETKEVYMLTILFFLITVGITLFIVQHWFKRNMLVPFAWMKAEMDEVAYGKQNRTTPVKRGRTEVGQLMGNFANMAAHLRAIDAQKQSDDEDRKKLIAAISHDLRTPLTSIRAYAEGMNAHPDKREEYSKVILAKTEYMQRLIEDLLIFSQVHSTSFSLSLKKVDAEELVELLFDGYDLEKEQLRLSTSMEIEPAEVDADAGRLVQVMDNLVTNAICYSPEGGAISLYATNKQSCLPPFVERTNEQRLYIFVKDEGQGIPSGVQRQLFDPFFQVEQARSQTNDKGVGLGLSICRELIHQHGGTIDVYSSPPHGSTFFFSIPCIKTEGGNE</sequence>
<evidence type="ECO:0000256" key="1">
    <source>
        <dbReference type="ARBA" id="ARBA00000085"/>
    </source>
</evidence>
<evidence type="ECO:0000313" key="12">
    <source>
        <dbReference type="EMBL" id="PAE90666.1"/>
    </source>
</evidence>
<dbReference type="Gene3D" id="3.30.565.10">
    <property type="entry name" value="Histidine kinase-like ATPase, C-terminal domain"/>
    <property type="match status" value="1"/>
</dbReference>
<evidence type="ECO:0000256" key="11">
    <source>
        <dbReference type="ARBA" id="ARBA00023136"/>
    </source>
</evidence>
<dbReference type="SUPFAM" id="SSF55874">
    <property type="entry name" value="ATPase domain of HSP90 chaperone/DNA topoisomerase II/histidine kinase"/>
    <property type="match status" value="1"/>
</dbReference>
<dbReference type="InterPro" id="IPR003661">
    <property type="entry name" value="HisK_dim/P_dom"/>
</dbReference>
<dbReference type="EMBL" id="NPCC01000004">
    <property type="protein sequence ID" value="PAE90666.1"/>
    <property type="molecule type" value="Genomic_DNA"/>
</dbReference>
<dbReference type="PROSITE" id="PS50885">
    <property type="entry name" value="HAMP"/>
    <property type="match status" value="1"/>
</dbReference>
<dbReference type="SMART" id="SM00387">
    <property type="entry name" value="HATPase_c"/>
    <property type="match status" value="1"/>
</dbReference>
<evidence type="ECO:0000256" key="9">
    <source>
        <dbReference type="ARBA" id="ARBA00022840"/>
    </source>
</evidence>